<keyword evidence="3" id="KW-1185">Reference proteome</keyword>
<dbReference type="OrthoDB" id="2020634at2759"/>
<name>A0A2P4XY10_9STRA</name>
<feature type="non-terminal residue" evidence="2">
    <location>
        <position position="134"/>
    </location>
</feature>
<feature type="compositionally biased region" description="Low complexity" evidence="1">
    <location>
        <begin position="43"/>
        <end position="59"/>
    </location>
</feature>
<feature type="region of interest" description="Disordered" evidence="1">
    <location>
        <begin position="1"/>
        <end position="59"/>
    </location>
</feature>
<dbReference type="Proteomes" id="UP000237271">
    <property type="component" value="Unassembled WGS sequence"/>
</dbReference>
<evidence type="ECO:0000313" key="3">
    <source>
        <dbReference type="Proteomes" id="UP000237271"/>
    </source>
</evidence>
<dbReference type="EMBL" id="NCKW01007033">
    <property type="protein sequence ID" value="POM70425.1"/>
    <property type="molecule type" value="Genomic_DNA"/>
</dbReference>
<accession>A0A2P4XY10</accession>
<dbReference type="AlphaFoldDB" id="A0A2P4XY10"/>
<protein>
    <submittedName>
        <fullName evidence="2">Autophagy-related protein</fullName>
    </submittedName>
</protein>
<reference evidence="2 3" key="1">
    <citation type="journal article" date="2017" name="Genome Biol. Evol.">
        <title>Phytophthora megakarya and P. palmivora, closely related causal agents of cacao black pod rot, underwent increases in genome sizes and gene numbers by different mechanisms.</title>
        <authorList>
            <person name="Ali S.S."/>
            <person name="Shao J."/>
            <person name="Lary D.J."/>
            <person name="Kronmiller B."/>
            <person name="Shen D."/>
            <person name="Strem M.D."/>
            <person name="Amoako-Attah I."/>
            <person name="Akrofi A.Y."/>
            <person name="Begoude B.A."/>
            <person name="Ten Hoopen G.M."/>
            <person name="Coulibaly K."/>
            <person name="Kebe B.I."/>
            <person name="Melnick R.L."/>
            <person name="Guiltinan M.J."/>
            <person name="Tyler B.M."/>
            <person name="Meinhardt L.W."/>
            <person name="Bailey B.A."/>
        </authorList>
    </citation>
    <scope>NUCLEOTIDE SEQUENCE [LARGE SCALE GENOMIC DNA]</scope>
    <source>
        <strain evidence="3">sbr112.9</strain>
    </source>
</reference>
<organism evidence="2 3">
    <name type="scientific">Phytophthora palmivora</name>
    <dbReference type="NCBI Taxonomy" id="4796"/>
    <lineage>
        <taxon>Eukaryota</taxon>
        <taxon>Sar</taxon>
        <taxon>Stramenopiles</taxon>
        <taxon>Oomycota</taxon>
        <taxon>Peronosporomycetes</taxon>
        <taxon>Peronosporales</taxon>
        <taxon>Peronosporaceae</taxon>
        <taxon>Phytophthora</taxon>
    </lineage>
</organism>
<proteinExistence type="predicted"/>
<comment type="caution">
    <text evidence="2">The sequence shown here is derived from an EMBL/GenBank/DDBJ whole genome shotgun (WGS) entry which is preliminary data.</text>
</comment>
<feature type="region of interest" description="Disordered" evidence="1">
    <location>
        <begin position="84"/>
        <end position="106"/>
    </location>
</feature>
<gene>
    <name evidence="2" type="ORF">PHPALM_13136</name>
</gene>
<sequence>MDESLLAANDDHAEEEDELLWNELKDDHRAPPFGGPSHQDSVLGGHSSGSPPGAAPLPSLRVNVHLPAISTLFREVLGTAKAALPGAQRRANGQGDAPTNGRVSPVPDRYGNVANLDAFLITLYNYYYHKGFWS</sequence>
<evidence type="ECO:0000256" key="1">
    <source>
        <dbReference type="SAM" id="MobiDB-lite"/>
    </source>
</evidence>
<evidence type="ECO:0000313" key="2">
    <source>
        <dbReference type="EMBL" id="POM70425.1"/>
    </source>
</evidence>